<name>A0A3P3Y817_PLABS</name>
<evidence type="ECO:0000313" key="3">
    <source>
        <dbReference type="EMBL" id="SPQ96254.1"/>
    </source>
</evidence>
<gene>
    <name evidence="3" type="ORF">PLBR_LOCUS3469</name>
</gene>
<dbReference type="Proteomes" id="UP000290189">
    <property type="component" value="Unassembled WGS sequence"/>
</dbReference>
<geneLocation type="mitochondrion" evidence="3"/>
<feature type="chain" id="PRO_5018292005" evidence="2">
    <location>
        <begin position="20"/>
        <end position="260"/>
    </location>
</feature>
<keyword evidence="1" id="KW-0812">Transmembrane</keyword>
<feature type="signal peptide" evidence="2">
    <location>
        <begin position="1"/>
        <end position="19"/>
    </location>
</feature>
<dbReference type="AlphaFoldDB" id="A0A3P3Y817"/>
<evidence type="ECO:0000256" key="1">
    <source>
        <dbReference type="SAM" id="Phobius"/>
    </source>
</evidence>
<reference evidence="3 4" key="1">
    <citation type="submission" date="2018-03" db="EMBL/GenBank/DDBJ databases">
        <authorList>
            <person name="Fogelqvist J."/>
        </authorList>
    </citation>
    <scope>NUCLEOTIDE SEQUENCE [LARGE SCALE GENOMIC DNA]</scope>
</reference>
<evidence type="ECO:0000256" key="2">
    <source>
        <dbReference type="SAM" id="SignalP"/>
    </source>
</evidence>
<keyword evidence="1" id="KW-0472">Membrane</keyword>
<keyword evidence="1" id="KW-1133">Transmembrane helix</keyword>
<keyword evidence="3" id="KW-0496">Mitochondrion</keyword>
<sequence length="260" mass="27703">MLYKALAIIGSAVAWRAVAETCCARLQVTALGQLSSTTASCTNLESGTTLIEQPGGYDELVGQRDPNPYVMVCTVYDPGTFRWWLNGLTMQALSSCSSMPPVTCTTQQKPLAVDGDLNVVLAWGYYTNFNTSSRSCGATGDMQTTDPSTGCQILMPSAIQATASLTAGSTVTFTRQFRVKQVVGPGSEHAGPMWETMWLTVGTSTLLIVAVGACGGCCFCCLGCGIWCNQSRKRRRWQRLANSVGPAAATIATTPKPNPW</sequence>
<proteinExistence type="predicted"/>
<organism evidence="3 4">
    <name type="scientific">Plasmodiophora brassicae</name>
    <name type="common">Clubroot disease agent</name>
    <dbReference type="NCBI Taxonomy" id="37360"/>
    <lineage>
        <taxon>Eukaryota</taxon>
        <taxon>Sar</taxon>
        <taxon>Rhizaria</taxon>
        <taxon>Endomyxa</taxon>
        <taxon>Phytomyxea</taxon>
        <taxon>Plasmodiophorida</taxon>
        <taxon>Plasmodiophoridae</taxon>
        <taxon>Plasmodiophora</taxon>
    </lineage>
</organism>
<feature type="transmembrane region" description="Helical" evidence="1">
    <location>
        <begin position="206"/>
        <end position="228"/>
    </location>
</feature>
<protein>
    <submittedName>
        <fullName evidence="3">Uncharacterized protein</fullName>
    </submittedName>
</protein>
<keyword evidence="2" id="KW-0732">Signal</keyword>
<dbReference type="EMBL" id="OVEO01000005">
    <property type="protein sequence ID" value="SPQ96254.1"/>
    <property type="molecule type" value="Genomic_DNA"/>
</dbReference>
<accession>A0A3P3Y817</accession>
<evidence type="ECO:0000313" key="4">
    <source>
        <dbReference type="Proteomes" id="UP000290189"/>
    </source>
</evidence>